<gene>
    <name evidence="2" type="ORF">AVDCRST_MAG91-2116</name>
</gene>
<accession>A0A6J4TCN6</accession>
<feature type="compositionally biased region" description="Basic and acidic residues" evidence="1">
    <location>
        <begin position="25"/>
        <end position="38"/>
    </location>
</feature>
<feature type="non-terminal residue" evidence="2">
    <location>
        <position position="66"/>
    </location>
</feature>
<reference evidence="2" key="1">
    <citation type="submission" date="2020-02" db="EMBL/GenBank/DDBJ databases">
        <authorList>
            <person name="Meier V. D."/>
        </authorList>
    </citation>
    <scope>NUCLEOTIDE SEQUENCE</scope>
    <source>
        <strain evidence="2">AVDCRST_MAG91</strain>
    </source>
</reference>
<dbReference type="GO" id="GO:0051213">
    <property type="term" value="F:dioxygenase activity"/>
    <property type="evidence" value="ECO:0007669"/>
    <property type="project" value="UniProtKB-KW"/>
</dbReference>
<sequence>DAPRHLQPPACSGDRSTALHRLQSRSRDRPVQGRDRRLLPGLERAPAIDAGRMASPDHRGARRLGS</sequence>
<evidence type="ECO:0000313" key="2">
    <source>
        <dbReference type="EMBL" id="CAA9519613.1"/>
    </source>
</evidence>
<feature type="non-terminal residue" evidence="2">
    <location>
        <position position="1"/>
    </location>
</feature>
<proteinExistence type="predicted"/>
<name>A0A6J4TCN6_9SPHN</name>
<dbReference type="EMBL" id="CADCVX010000388">
    <property type="protein sequence ID" value="CAA9519613.1"/>
    <property type="molecule type" value="Genomic_DNA"/>
</dbReference>
<organism evidence="2">
    <name type="scientific">uncultured Sphingomonadaceae bacterium</name>
    <dbReference type="NCBI Taxonomy" id="169976"/>
    <lineage>
        <taxon>Bacteria</taxon>
        <taxon>Pseudomonadati</taxon>
        <taxon>Pseudomonadota</taxon>
        <taxon>Alphaproteobacteria</taxon>
        <taxon>Sphingomonadales</taxon>
        <taxon>Sphingomonadaceae</taxon>
        <taxon>environmental samples</taxon>
    </lineage>
</organism>
<dbReference type="AlphaFoldDB" id="A0A6J4TCN6"/>
<keyword evidence="2" id="KW-0560">Oxidoreductase</keyword>
<protein>
    <submittedName>
        <fullName evidence="2">Dioxygenases related to 2-nitropropane dioxygenase</fullName>
    </submittedName>
</protein>
<feature type="region of interest" description="Disordered" evidence="1">
    <location>
        <begin position="1"/>
        <end position="66"/>
    </location>
</feature>
<keyword evidence="2" id="KW-0223">Dioxygenase</keyword>
<evidence type="ECO:0000256" key="1">
    <source>
        <dbReference type="SAM" id="MobiDB-lite"/>
    </source>
</evidence>